<keyword evidence="1" id="KW-0812">Transmembrane</keyword>
<keyword evidence="3" id="KW-1185">Reference proteome</keyword>
<organism evidence="2 3">
    <name type="scientific">Pseudonocardia yuanmonensis</name>
    <dbReference type="NCBI Taxonomy" id="1095914"/>
    <lineage>
        <taxon>Bacteria</taxon>
        <taxon>Bacillati</taxon>
        <taxon>Actinomycetota</taxon>
        <taxon>Actinomycetes</taxon>
        <taxon>Pseudonocardiales</taxon>
        <taxon>Pseudonocardiaceae</taxon>
        <taxon>Pseudonocardia</taxon>
    </lineage>
</organism>
<dbReference type="RefSeq" id="WP_345381638.1">
    <property type="nucleotide sequence ID" value="NZ_BAABIC010000011.1"/>
</dbReference>
<evidence type="ECO:0000313" key="3">
    <source>
        <dbReference type="Proteomes" id="UP001500325"/>
    </source>
</evidence>
<comment type="caution">
    <text evidence="2">The sequence shown here is derived from an EMBL/GenBank/DDBJ whole genome shotgun (WGS) entry which is preliminary data.</text>
</comment>
<accession>A0ABP8WUR4</accession>
<sequence length="89" mass="9955">MLSGDEERLLTAIERQLRAEDPDLDRRLGRWLEPPPRRRRWMLPALVVLAVLCILVGLVVAEAGVFLGGLVLAGVAWVIVHRRRRAGPA</sequence>
<dbReference type="Pfam" id="PF11239">
    <property type="entry name" value="DUF3040"/>
    <property type="match status" value="1"/>
</dbReference>
<keyword evidence="1" id="KW-0472">Membrane</keyword>
<dbReference type="EMBL" id="BAABIC010000011">
    <property type="protein sequence ID" value="GAA4694433.1"/>
    <property type="molecule type" value="Genomic_DNA"/>
</dbReference>
<evidence type="ECO:0000256" key="1">
    <source>
        <dbReference type="SAM" id="Phobius"/>
    </source>
</evidence>
<keyword evidence="1" id="KW-1133">Transmembrane helix</keyword>
<dbReference type="Proteomes" id="UP001500325">
    <property type="component" value="Unassembled WGS sequence"/>
</dbReference>
<proteinExistence type="predicted"/>
<feature type="transmembrane region" description="Helical" evidence="1">
    <location>
        <begin position="64"/>
        <end position="80"/>
    </location>
</feature>
<dbReference type="InterPro" id="IPR021401">
    <property type="entry name" value="DUF3040"/>
</dbReference>
<reference evidence="3" key="1">
    <citation type="journal article" date="2019" name="Int. J. Syst. Evol. Microbiol.">
        <title>The Global Catalogue of Microorganisms (GCM) 10K type strain sequencing project: providing services to taxonomists for standard genome sequencing and annotation.</title>
        <authorList>
            <consortium name="The Broad Institute Genomics Platform"/>
            <consortium name="The Broad Institute Genome Sequencing Center for Infectious Disease"/>
            <person name="Wu L."/>
            <person name="Ma J."/>
        </authorList>
    </citation>
    <scope>NUCLEOTIDE SEQUENCE [LARGE SCALE GENOMIC DNA]</scope>
    <source>
        <strain evidence="3">JCM 18055</strain>
    </source>
</reference>
<protein>
    <recommendedName>
        <fullName evidence="4">DUF3040 family protein</fullName>
    </recommendedName>
</protein>
<evidence type="ECO:0008006" key="4">
    <source>
        <dbReference type="Google" id="ProtNLM"/>
    </source>
</evidence>
<gene>
    <name evidence="2" type="ORF">GCM10023215_35050</name>
</gene>
<name>A0ABP8WUR4_9PSEU</name>
<evidence type="ECO:0000313" key="2">
    <source>
        <dbReference type="EMBL" id="GAA4694433.1"/>
    </source>
</evidence>